<feature type="compositionally biased region" description="Basic and acidic residues" evidence="2">
    <location>
        <begin position="628"/>
        <end position="716"/>
    </location>
</feature>
<sequence length="1244" mass="145663">MSDLQYTKKGQLYYIDFTNNNNIIEQFYDEINDNNDKTVDDILQIQFKLTGFYYAAKKEKKILKQIHTKEGGGIDTKKSIENAGIIIIDKLELTVKFAGVVMYGLSFGDNKSYTFKHLNSLLPDTVNCTEISGKLNKQDISFVKLEDDQNKNFPDNFIIYDLYNLKKPYDFIYYGGKTLIIKHKYLQNNHYKRYLSDIRFIKAIYQSKTCYFNLLTKKDDIHEFIEYNNMYVWKQLGNNDIYLYFDKSDGWVIGFCLFLNDIFCPIKNNVLYKSSLYLPSIFYLFYNTFIELLFKESTIISIAAAAIHIYKHNQHLLTNKTTIPTSNATLKVSSKKLGLKLYPCFSAECDEISHSLNTNLFDDMDEDSEVSEESDSDADDEVIKKKKTKQIKKNKQTDKAFSKCSSGSLLPMSIMDNQTYNIRSFIYQNNNSFDIVLSDNQKLTINNDNINLLSYILNQILITNTLDNINSKYSSCIILKEPLIINDKASDFKLKFKNKIKPYIKSNNFSKDFIFKSIDEQIIVDYCFSVKITIKKLQDEDKIFEIGDKTIQNTKYNDFIKKKDETIAKLLRKGKKLKHQIKNIDKGSYYKNYQMGGKVIKGGSEKEAVAKTAAAVAAITTLKNTLDKDSEEKARKEKERLEEEERKAAEEKERLEREKRKAAEEKERLEREKQEKERLEREKQEKERLEEEERLKKAREEKEKKQDAEHKERMAKIEQVASDLQEKLNNEKLEKEKIKQQLTEQQTKLNEITASQTKLQNKSQSNLPNEELPTHDSLTTRLEAIKNKLSEIPEDSEDSEKPETIAKKDALEKEKDYLETGILLRKELDEKSSKIKILENKKNINDKKQWNEQLKKIKEENQKRSDDTLTDNKDKIQSKTLELKFSELTSSEYKERNVFQTKIKEIVKNILDIYNESNDSDMNGGEASQPVTFDINNRSFYLYFEYDDNPIVYVSGLTNKEYRYLKKKLKSNTFSPYKLISIDDLPISEILEEEELDDDDDDDKDRDSNGNNRSKNYLFIEKTIFNTNNMLESMSSDSIYLYNKKEYIKIFKINNLDINDIKDNENVFEHINKHILHDAKNIVFFVEYKNKDIENIDKSIQDLNDLNISFINNNHIIILQKEILKINSDIAELHNTLALYKSATAAGKTEIDTQREINKQLDDLRKKRTIKVKKFNSYVNPILGGLEKITEKFDEREKGAIEAKKEDESKVQLDNIMRGRSRSIRHMKTSDQPRRRTPVVRIND</sequence>
<protein>
    <submittedName>
        <fullName evidence="3">Uncharacterized protein</fullName>
    </submittedName>
</protein>
<feature type="compositionally biased region" description="Basic and acidic residues" evidence="2">
    <location>
        <begin position="799"/>
        <end position="808"/>
    </location>
</feature>
<evidence type="ECO:0000256" key="1">
    <source>
        <dbReference type="SAM" id="Coils"/>
    </source>
</evidence>
<feature type="coiled-coil region" evidence="1">
    <location>
        <begin position="840"/>
        <end position="867"/>
    </location>
</feature>
<feature type="region of interest" description="Disordered" evidence="2">
    <location>
        <begin position="628"/>
        <end position="723"/>
    </location>
</feature>
<dbReference type="EMBL" id="MN448295">
    <property type="protein sequence ID" value="QFG74914.1"/>
    <property type="molecule type" value="Genomic_DNA"/>
</dbReference>
<proteinExistence type="predicted"/>
<evidence type="ECO:0000313" key="3">
    <source>
        <dbReference type="EMBL" id="QFG74914.1"/>
    </source>
</evidence>
<dbReference type="PANTHER" id="PTHR45615:SF40">
    <property type="entry name" value="MYOSIN HEAVY CHAIN, NON-MUSCLE"/>
    <property type="match status" value="1"/>
</dbReference>
<name>A0A5J6VNE6_9VIRU</name>
<feature type="region of interest" description="Disordered" evidence="2">
    <location>
        <begin position="752"/>
        <end position="808"/>
    </location>
</feature>
<dbReference type="GO" id="GO:0051015">
    <property type="term" value="F:actin filament binding"/>
    <property type="evidence" value="ECO:0007669"/>
    <property type="project" value="TreeGrafter"/>
</dbReference>
<feature type="compositionally biased region" description="Polar residues" evidence="2">
    <location>
        <begin position="752"/>
        <end position="768"/>
    </location>
</feature>
<organism evidence="3">
    <name type="scientific">Megaviridae environmental sample</name>
    <dbReference type="NCBI Taxonomy" id="1737588"/>
    <lineage>
        <taxon>Viruses</taxon>
        <taxon>Varidnaviria</taxon>
        <taxon>Bamfordvirae</taxon>
        <taxon>Nucleocytoviricota</taxon>
        <taxon>Megaviricetes</taxon>
        <taxon>Imitervirales</taxon>
        <taxon>Mimiviridae</taxon>
        <taxon>environmental samples</taxon>
    </lineage>
</organism>
<evidence type="ECO:0000256" key="2">
    <source>
        <dbReference type="SAM" id="MobiDB-lite"/>
    </source>
</evidence>
<accession>A0A5J6VNE6</accession>
<keyword evidence="1" id="KW-0175">Coiled coil</keyword>
<reference evidence="3" key="1">
    <citation type="journal article" date="2019" name="Philos. Trans. R. Soc. Lond., B, Biol. Sci.">
        <title>Targeted metagenomic recovery of four divergent viruses reveals shared and distinctive characteristics of giant viruses of marine eukaryotes.</title>
        <authorList>
            <person name="Needham D.M."/>
            <person name="Poirier C."/>
            <person name="Hehenberger E."/>
            <person name="Jimenez V."/>
            <person name="Swalwell J.E."/>
            <person name="Santoro A.E."/>
            <person name="Worden A.Z."/>
        </authorList>
    </citation>
    <scope>NUCLEOTIDE SEQUENCE</scope>
    <source>
        <strain evidence="3">OPacV-421</strain>
    </source>
</reference>
<feature type="region of interest" description="Disordered" evidence="2">
    <location>
        <begin position="1219"/>
        <end position="1244"/>
    </location>
</feature>
<dbReference type="PANTHER" id="PTHR45615">
    <property type="entry name" value="MYOSIN HEAVY CHAIN, NON-MUSCLE"/>
    <property type="match status" value="1"/>
</dbReference>
<dbReference type="GO" id="GO:0000146">
    <property type="term" value="F:microfilament motor activity"/>
    <property type="evidence" value="ECO:0007669"/>
    <property type="project" value="TreeGrafter"/>
</dbReference>